<dbReference type="GO" id="GO:0004672">
    <property type="term" value="F:protein kinase activity"/>
    <property type="evidence" value="ECO:0007669"/>
    <property type="project" value="InterPro"/>
</dbReference>
<dbReference type="PANTHER" id="PTHR48006">
    <property type="entry name" value="LEUCINE-RICH REPEAT-CONTAINING PROTEIN DDB_G0281931-RELATED"/>
    <property type="match status" value="1"/>
</dbReference>
<sequence>MAEMKTLEKIKHKNVVPLLGYCKVGEERLPVYEYMEYESLEEMIHRRIKTFERRILTCKERKKIARGATKGLYFLHHIIASLTSYTKT</sequence>
<evidence type="ECO:0000256" key="1">
    <source>
        <dbReference type="ARBA" id="ARBA00004479"/>
    </source>
</evidence>
<comment type="subcellular location">
    <subcellularLocation>
        <location evidence="1">Membrane</location>
        <topology evidence="1">Single-pass type I membrane protein</topology>
    </subcellularLocation>
</comment>
<dbReference type="PANTHER" id="PTHR48006:SF95">
    <property type="entry name" value="LEUCINE-RICH REPEAT RECEPTOR PROTEIN KINASE MSP1"/>
    <property type="match status" value="1"/>
</dbReference>
<dbReference type="EMBL" id="PSQE01000004">
    <property type="protein sequence ID" value="RHN60640.1"/>
    <property type="molecule type" value="Genomic_DNA"/>
</dbReference>
<reference evidence="3" key="1">
    <citation type="journal article" date="2018" name="Nat. Plants">
        <title>Whole-genome landscape of Medicago truncatula symbiotic genes.</title>
        <authorList>
            <person name="Pecrix Y."/>
            <person name="Gamas P."/>
            <person name="Carrere S."/>
        </authorList>
    </citation>
    <scope>NUCLEOTIDE SEQUENCE</scope>
    <source>
        <tissue evidence="3">Leaves</tissue>
    </source>
</reference>
<keyword evidence="3" id="KW-0808">Transferase</keyword>
<dbReference type="AlphaFoldDB" id="A0A396I4U4"/>
<dbReference type="Proteomes" id="UP000265566">
    <property type="component" value="Chromosome 4"/>
</dbReference>
<comment type="caution">
    <text evidence="3">The sequence shown here is derived from an EMBL/GenBank/DDBJ whole genome shotgun (WGS) entry which is preliminary data.</text>
</comment>
<dbReference type="InterPro" id="IPR001245">
    <property type="entry name" value="Ser-Thr/Tyr_kinase_cat_dom"/>
</dbReference>
<protein>
    <recommendedName>
        <fullName evidence="2">Protein kinase domain-containing protein</fullName>
    </recommendedName>
</protein>
<dbReference type="InterPro" id="IPR000719">
    <property type="entry name" value="Prot_kinase_dom"/>
</dbReference>
<dbReference type="Pfam" id="PF07714">
    <property type="entry name" value="PK_Tyr_Ser-Thr"/>
    <property type="match status" value="1"/>
</dbReference>
<dbReference type="InterPro" id="IPR051824">
    <property type="entry name" value="LRR_Rcpt-Like_S/T_Kinase"/>
</dbReference>
<organism evidence="3">
    <name type="scientific">Medicago truncatula</name>
    <name type="common">Barrel medic</name>
    <name type="synonym">Medicago tribuloides</name>
    <dbReference type="NCBI Taxonomy" id="3880"/>
    <lineage>
        <taxon>Eukaryota</taxon>
        <taxon>Viridiplantae</taxon>
        <taxon>Streptophyta</taxon>
        <taxon>Embryophyta</taxon>
        <taxon>Tracheophyta</taxon>
        <taxon>Spermatophyta</taxon>
        <taxon>Magnoliopsida</taxon>
        <taxon>eudicotyledons</taxon>
        <taxon>Gunneridae</taxon>
        <taxon>Pentapetalae</taxon>
        <taxon>rosids</taxon>
        <taxon>fabids</taxon>
        <taxon>Fabales</taxon>
        <taxon>Fabaceae</taxon>
        <taxon>Papilionoideae</taxon>
        <taxon>50 kb inversion clade</taxon>
        <taxon>NPAAA clade</taxon>
        <taxon>Hologalegina</taxon>
        <taxon>IRL clade</taxon>
        <taxon>Trifolieae</taxon>
        <taxon>Medicago</taxon>
    </lineage>
</organism>
<dbReference type="GO" id="GO:0016020">
    <property type="term" value="C:membrane"/>
    <property type="evidence" value="ECO:0007669"/>
    <property type="project" value="UniProtKB-SubCell"/>
</dbReference>
<dbReference type="InterPro" id="IPR011009">
    <property type="entry name" value="Kinase-like_dom_sf"/>
</dbReference>
<feature type="domain" description="Protein kinase" evidence="2">
    <location>
        <begin position="1"/>
        <end position="88"/>
    </location>
</feature>
<dbReference type="PROSITE" id="PS50011">
    <property type="entry name" value="PROTEIN_KINASE_DOM"/>
    <property type="match status" value="1"/>
</dbReference>
<accession>A0A396I4U4</accession>
<name>A0A396I4U4_MEDTR</name>
<evidence type="ECO:0000259" key="2">
    <source>
        <dbReference type="PROSITE" id="PS50011"/>
    </source>
</evidence>
<gene>
    <name evidence="3" type="ORF">MtrunA17_Chr4g0028031</name>
</gene>
<dbReference type="Gene3D" id="1.10.510.10">
    <property type="entry name" value="Transferase(Phosphotransferase) domain 1"/>
    <property type="match status" value="1"/>
</dbReference>
<proteinExistence type="predicted"/>
<dbReference type="SUPFAM" id="SSF56112">
    <property type="entry name" value="Protein kinase-like (PK-like)"/>
    <property type="match status" value="1"/>
</dbReference>
<evidence type="ECO:0000313" key="3">
    <source>
        <dbReference type="EMBL" id="RHN60640.1"/>
    </source>
</evidence>
<dbReference type="GO" id="GO:0005524">
    <property type="term" value="F:ATP binding"/>
    <property type="evidence" value="ECO:0007669"/>
    <property type="project" value="InterPro"/>
</dbReference>
<dbReference type="Gramene" id="rna22987">
    <property type="protein sequence ID" value="RHN60640.1"/>
    <property type="gene ID" value="gene22987"/>
</dbReference>